<dbReference type="GO" id="GO:0005737">
    <property type="term" value="C:cytoplasm"/>
    <property type="evidence" value="ECO:0007669"/>
    <property type="project" value="TreeGrafter"/>
</dbReference>
<proteinExistence type="inferred from homology"/>
<dbReference type="InterPro" id="IPR007573">
    <property type="entry name" value="QWRF"/>
</dbReference>
<protein>
    <submittedName>
        <fullName evidence="3">Uncharacterized protein</fullName>
    </submittedName>
</protein>
<evidence type="ECO:0000313" key="4">
    <source>
        <dbReference type="Proteomes" id="UP000011083"/>
    </source>
</evidence>
<feature type="compositionally biased region" description="Low complexity" evidence="2">
    <location>
        <begin position="139"/>
        <end position="153"/>
    </location>
</feature>
<dbReference type="EMBL" id="KB007842">
    <property type="protein sequence ID" value="ELR23922.1"/>
    <property type="molecule type" value="Genomic_DNA"/>
</dbReference>
<feature type="compositionally biased region" description="Low complexity" evidence="2">
    <location>
        <begin position="100"/>
        <end position="122"/>
    </location>
</feature>
<sequence>MGDLEGHGVVDKDFSFLNEPSIAEGHPADISCLDTTLTNISNINDVSALGGQKRRGPAATASTSTSSKRDPSKTSRTTSSSASSSASRAHKESRESRLNTTSRESSARSTSSSSTAKTTSTSMKAPLSSSRKVGHTAPSATKKLLDTTAAASADKPKPSRRLTTTSHPTTSSSSSRPTKPSTSTSSGTKPRSTAGSSSSSSSSVNGATGGEAMSDAKRQASRSAKLEKRLAGVESRPGDLVQRPPAMGLYQRSGKPRVLKAEGRGGGTTPSPRCFYYFFDLTRASQQQLYAATQAVAKLREEVRREQALLEGIKYDLHLEDVVNAQYACMPLLEDSIVKISPAYSELSTAIEATTHRLPTTGIIVPPPAELNQALIEAEETMDDILEAVGSQLGALSEYSRSTEGLVAVLGEELKELKTTKELLVETDMLESQRRSLLIQYIQEHGHRPDE</sequence>
<dbReference type="Pfam" id="PF04484">
    <property type="entry name" value="QWRF"/>
    <property type="match status" value="1"/>
</dbReference>
<feature type="compositionally biased region" description="Low complexity" evidence="2">
    <location>
        <begin position="161"/>
        <end position="203"/>
    </location>
</feature>
<dbReference type="GO" id="GO:0051225">
    <property type="term" value="P:spindle assembly"/>
    <property type="evidence" value="ECO:0007669"/>
    <property type="project" value="TreeGrafter"/>
</dbReference>
<dbReference type="GO" id="GO:0008017">
    <property type="term" value="F:microtubule binding"/>
    <property type="evidence" value="ECO:0007669"/>
    <property type="project" value="TreeGrafter"/>
</dbReference>
<dbReference type="OMA" id="ASTELHW"/>
<dbReference type="RefSeq" id="XP_004353450.1">
    <property type="nucleotide sequence ID" value="XM_004353398.1"/>
</dbReference>
<evidence type="ECO:0000256" key="1">
    <source>
        <dbReference type="ARBA" id="ARBA00010016"/>
    </source>
</evidence>
<dbReference type="GO" id="GO:0005813">
    <property type="term" value="C:centrosome"/>
    <property type="evidence" value="ECO:0007669"/>
    <property type="project" value="TreeGrafter"/>
</dbReference>
<evidence type="ECO:0000256" key="2">
    <source>
        <dbReference type="SAM" id="MobiDB-lite"/>
    </source>
</evidence>
<organism evidence="3 4">
    <name type="scientific">Acanthamoeba castellanii (strain ATCC 30010 / Neff)</name>
    <dbReference type="NCBI Taxonomy" id="1257118"/>
    <lineage>
        <taxon>Eukaryota</taxon>
        <taxon>Amoebozoa</taxon>
        <taxon>Discosea</taxon>
        <taxon>Longamoebia</taxon>
        <taxon>Centramoebida</taxon>
        <taxon>Acanthamoebidae</taxon>
        <taxon>Acanthamoeba</taxon>
    </lineage>
</organism>
<reference evidence="3 4" key="1">
    <citation type="journal article" date="2013" name="Genome Biol.">
        <title>Genome of Acanthamoeba castellanii highlights extensive lateral gene transfer and early evolution of tyrosine kinase signaling.</title>
        <authorList>
            <person name="Clarke M."/>
            <person name="Lohan A.J."/>
            <person name="Liu B."/>
            <person name="Lagkouvardos I."/>
            <person name="Roy S."/>
            <person name="Zafar N."/>
            <person name="Bertelli C."/>
            <person name="Schilde C."/>
            <person name="Kianianmomeni A."/>
            <person name="Burglin T.R."/>
            <person name="Frech C."/>
            <person name="Turcotte B."/>
            <person name="Kopec K.O."/>
            <person name="Synnott J.M."/>
            <person name="Choo C."/>
            <person name="Paponov I."/>
            <person name="Finkler A."/>
            <person name="Soon Heng Tan C."/>
            <person name="Hutchins A.P."/>
            <person name="Weinmeier T."/>
            <person name="Rattei T."/>
            <person name="Chu J.S."/>
            <person name="Gimenez G."/>
            <person name="Irimia M."/>
            <person name="Rigden D.J."/>
            <person name="Fitzpatrick D.A."/>
            <person name="Lorenzo-Morales J."/>
            <person name="Bateman A."/>
            <person name="Chiu C.H."/>
            <person name="Tang P."/>
            <person name="Hegemann P."/>
            <person name="Fromm H."/>
            <person name="Raoult D."/>
            <person name="Greub G."/>
            <person name="Miranda-Saavedra D."/>
            <person name="Chen N."/>
            <person name="Nash P."/>
            <person name="Ginger M.L."/>
            <person name="Horn M."/>
            <person name="Schaap P."/>
            <person name="Caler L."/>
            <person name="Loftus B."/>
        </authorList>
    </citation>
    <scope>NUCLEOTIDE SEQUENCE [LARGE SCALE GENOMIC DNA]</scope>
    <source>
        <strain evidence="3 4">Neff</strain>
    </source>
</reference>
<evidence type="ECO:0000313" key="3">
    <source>
        <dbReference type="EMBL" id="ELR23922.1"/>
    </source>
</evidence>
<feature type="compositionally biased region" description="Low complexity" evidence="2">
    <location>
        <begin position="74"/>
        <end position="87"/>
    </location>
</feature>
<dbReference type="Proteomes" id="UP000011083">
    <property type="component" value="Unassembled WGS sequence"/>
</dbReference>
<dbReference type="GO" id="GO:0005880">
    <property type="term" value="C:nuclear microtubule"/>
    <property type="evidence" value="ECO:0007669"/>
    <property type="project" value="TreeGrafter"/>
</dbReference>
<name>L8HF95_ACACF</name>
<dbReference type="GO" id="GO:0007098">
    <property type="term" value="P:centrosome cycle"/>
    <property type="evidence" value="ECO:0007669"/>
    <property type="project" value="TreeGrafter"/>
</dbReference>
<dbReference type="PANTHER" id="PTHR31807">
    <property type="entry name" value="AUGMIN FAMILY MEMBER"/>
    <property type="match status" value="1"/>
</dbReference>
<gene>
    <name evidence="3" type="ORF">ACA1_074890</name>
</gene>
<dbReference type="PANTHER" id="PTHR31807:SF37">
    <property type="entry name" value="HAUS AUGMIN-LIKE COMPLEX SUBUNIT 8"/>
    <property type="match status" value="1"/>
</dbReference>
<dbReference type="GeneID" id="14924919"/>
<feature type="region of interest" description="Disordered" evidence="2">
    <location>
        <begin position="48"/>
        <end position="250"/>
    </location>
</feature>
<dbReference type="KEGG" id="acan:ACA1_074890"/>
<feature type="compositionally biased region" description="Basic and acidic residues" evidence="2">
    <location>
        <begin position="214"/>
        <end position="231"/>
    </location>
</feature>
<accession>L8HF95</accession>
<dbReference type="AlphaFoldDB" id="L8HF95"/>
<keyword evidence="4" id="KW-1185">Reference proteome</keyword>
<dbReference type="VEuPathDB" id="AmoebaDB:ACA1_074890"/>
<comment type="similarity">
    <text evidence="1">Belongs to the QWRF family.</text>
</comment>